<comment type="caution">
    <text evidence="1">The sequence shown here is derived from an EMBL/GenBank/DDBJ whole genome shotgun (WGS) entry which is preliminary data.</text>
</comment>
<evidence type="ECO:0000313" key="1">
    <source>
        <dbReference type="EMBL" id="GAS82465.1"/>
    </source>
</evidence>
<evidence type="ECO:0000313" key="2">
    <source>
        <dbReference type="Proteomes" id="UP000069697"/>
    </source>
</evidence>
<dbReference type="EMBL" id="BCNV01000001">
    <property type="protein sequence ID" value="GAS82465.1"/>
    <property type="molecule type" value="Genomic_DNA"/>
</dbReference>
<dbReference type="AlphaFoldDB" id="A0A100VM91"/>
<proteinExistence type="predicted"/>
<name>A0A100VM91_PAEAM</name>
<accession>A0A100VM91</accession>
<sequence length="49" mass="5318">MPDTVKSSTIFSMNIPRRSGMNAMIGEEGLEVLSQRSNLPASLIRGVLL</sequence>
<protein>
    <submittedName>
        <fullName evidence="1">Uncharacterized protein</fullName>
    </submittedName>
</protein>
<gene>
    <name evidence="1" type="ORF">PAHA3_2539</name>
</gene>
<dbReference type="Proteomes" id="UP000069697">
    <property type="component" value="Unassembled WGS sequence"/>
</dbReference>
<reference evidence="2" key="2">
    <citation type="submission" date="2016-01" db="EMBL/GenBank/DDBJ databases">
        <title>Draft Genome Sequence of Paenibacillus amylolyticus Heshi-A3 that Was Isolated from Fermented Rice Bran with Aging Salted Mackerel, Which Was Named Heshiko as Traditional Fermented Seafood in Japan.</title>
        <authorList>
            <person name="Akuzawa S."/>
            <person name="Nakagawa J."/>
            <person name="Kanekatsu T."/>
            <person name="Kubota E."/>
            <person name="Ohtake R."/>
            <person name="Suzuki T."/>
            <person name="Kanesaki Y."/>
        </authorList>
    </citation>
    <scope>NUCLEOTIDE SEQUENCE [LARGE SCALE GENOMIC DNA]</scope>
    <source>
        <strain evidence="2">Heshi-A3</strain>
    </source>
</reference>
<reference evidence="1 2" key="1">
    <citation type="journal article" date="2016" name="Genome Announc.">
        <title>Draft Genome Sequence of Paenibacillus amylolyticus Heshi-A3, Isolated from Fermented Rice Bran in a Japanese Fermented Seafood Dish.</title>
        <authorList>
            <person name="Akuzawa S."/>
            <person name="Nagaoka J."/>
            <person name="Kanekatsu M."/>
            <person name="Kubota E."/>
            <person name="Ohtake R."/>
            <person name="Suzuki T."/>
            <person name="Kanesaki Y."/>
        </authorList>
    </citation>
    <scope>NUCLEOTIDE SEQUENCE [LARGE SCALE GENOMIC DNA]</scope>
    <source>
        <strain evidence="1 2">Heshi-A3</strain>
    </source>
</reference>
<organism evidence="1 2">
    <name type="scientific">Paenibacillus amylolyticus</name>
    <dbReference type="NCBI Taxonomy" id="1451"/>
    <lineage>
        <taxon>Bacteria</taxon>
        <taxon>Bacillati</taxon>
        <taxon>Bacillota</taxon>
        <taxon>Bacilli</taxon>
        <taxon>Bacillales</taxon>
        <taxon>Paenibacillaceae</taxon>
        <taxon>Paenibacillus</taxon>
    </lineage>
</organism>